<dbReference type="Proteomes" id="UP000499080">
    <property type="component" value="Unassembled WGS sequence"/>
</dbReference>
<name>A0A4Y2A872_ARAVE</name>
<dbReference type="EMBL" id="BGPR01000008">
    <property type="protein sequence ID" value="GBL75757.1"/>
    <property type="molecule type" value="Genomic_DNA"/>
</dbReference>
<protein>
    <submittedName>
        <fullName evidence="1">Uncharacterized protein</fullName>
    </submittedName>
</protein>
<dbReference type="AlphaFoldDB" id="A0A4Y2A872"/>
<sequence>MVNIVTKIVLWVYGGKQTNKQNNGERRFIHKYSGEHEAQVGVIVLIQISNVNSQQLTSNISNSTFGFSNTNSQKITNNASNSTFNSAQLTSFPASTAAETPKSSFTLRRRSKSINTHTVIRERSFYSLHDRP</sequence>
<organism evidence="1 2">
    <name type="scientific">Araneus ventricosus</name>
    <name type="common">Orbweaver spider</name>
    <name type="synonym">Epeira ventricosa</name>
    <dbReference type="NCBI Taxonomy" id="182803"/>
    <lineage>
        <taxon>Eukaryota</taxon>
        <taxon>Metazoa</taxon>
        <taxon>Ecdysozoa</taxon>
        <taxon>Arthropoda</taxon>
        <taxon>Chelicerata</taxon>
        <taxon>Arachnida</taxon>
        <taxon>Araneae</taxon>
        <taxon>Araneomorphae</taxon>
        <taxon>Entelegynae</taxon>
        <taxon>Araneoidea</taxon>
        <taxon>Araneidae</taxon>
        <taxon>Araneus</taxon>
    </lineage>
</organism>
<evidence type="ECO:0000313" key="1">
    <source>
        <dbReference type="EMBL" id="GBL75757.1"/>
    </source>
</evidence>
<accession>A0A4Y2A872</accession>
<evidence type="ECO:0000313" key="2">
    <source>
        <dbReference type="Proteomes" id="UP000499080"/>
    </source>
</evidence>
<proteinExistence type="predicted"/>
<keyword evidence="2" id="KW-1185">Reference proteome</keyword>
<gene>
    <name evidence="1" type="ORF">AVEN_155052_1</name>
</gene>
<reference evidence="1 2" key="1">
    <citation type="journal article" date="2019" name="Sci. Rep.">
        <title>Orb-weaving spider Araneus ventricosus genome elucidates the spidroin gene catalogue.</title>
        <authorList>
            <person name="Kono N."/>
            <person name="Nakamura H."/>
            <person name="Ohtoshi R."/>
            <person name="Moran D.A.P."/>
            <person name="Shinohara A."/>
            <person name="Yoshida Y."/>
            <person name="Fujiwara M."/>
            <person name="Mori M."/>
            <person name="Tomita M."/>
            <person name="Arakawa K."/>
        </authorList>
    </citation>
    <scope>NUCLEOTIDE SEQUENCE [LARGE SCALE GENOMIC DNA]</scope>
</reference>
<comment type="caution">
    <text evidence="1">The sequence shown here is derived from an EMBL/GenBank/DDBJ whole genome shotgun (WGS) entry which is preliminary data.</text>
</comment>